<keyword evidence="3" id="KW-0812">Transmembrane</keyword>
<keyword evidence="9" id="KW-1185">Reference proteome</keyword>
<evidence type="ECO:0000256" key="1">
    <source>
        <dbReference type="ARBA" id="ARBA00004370"/>
    </source>
</evidence>
<comment type="caution">
    <text evidence="8">The sequence shown here is derived from an EMBL/GenBank/DDBJ whole genome shotgun (WGS) entry which is preliminary data.</text>
</comment>
<reference evidence="9" key="1">
    <citation type="journal article" date="2019" name="Int. J. Syst. Evol. Microbiol.">
        <title>The Global Catalogue of Microorganisms (GCM) 10K type strain sequencing project: providing services to taxonomists for standard genome sequencing and annotation.</title>
        <authorList>
            <consortium name="The Broad Institute Genomics Platform"/>
            <consortium name="The Broad Institute Genome Sequencing Center for Infectious Disease"/>
            <person name="Wu L."/>
            <person name="Ma J."/>
        </authorList>
    </citation>
    <scope>NUCLEOTIDE SEQUENCE [LARGE SCALE GENOMIC DNA]</scope>
    <source>
        <strain evidence="9">JCM 11496</strain>
    </source>
</reference>
<comment type="similarity">
    <text evidence="2 6">Belongs to the SURF1 family.</text>
</comment>
<keyword evidence="4" id="KW-1133">Transmembrane helix</keyword>
<dbReference type="PANTHER" id="PTHR23427:SF2">
    <property type="entry name" value="SURFEIT LOCUS PROTEIN 1"/>
    <property type="match status" value="1"/>
</dbReference>
<evidence type="ECO:0000256" key="6">
    <source>
        <dbReference type="RuleBase" id="RU363076"/>
    </source>
</evidence>
<dbReference type="CDD" id="cd06662">
    <property type="entry name" value="SURF1"/>
    <property type="match status" value="1"/>
</dbReference>
<sequence length="278" mass="30662">MYRFLVSPRWLGWFALVVLLAVACSALGMWQLDRRDQLADTIQRIESNYDQPAVPYAGGTADFRSFDPAEEWLPIELTGTYDSANQLVVRNRPFSGRPGYEVLVPLQLADGSAVIINRGWLPIGNDAAGRPDAFPQPPDDEVTVTARIKPGEPQLDRGAPEGQIASINLARYDEILDYELQTGAYGLMSAESPAPATSPRIFPRPSLDAGPHLSYSMQWFAFGALLFVGFGYAARQQQRTAEEEAAEANGTVAALPPRRQRRPTAEEEEDAYLDARGY</sequence>
<dbReference type="InterPro" id="IPR002994">
    <property type="entry name" value="Surf1/Shy1"/>
</dbReference>
<gene>
    <name evidence="8" type="ORF">ACFSFX_08165</name>
</gene>
<keyword evidence="5" id="KW-0472">Membrane</keyword>
<evidence type="ECO:0000256" key="7">
    <source>
        <dbReference type="SAM" id="MobiDB-lite"/>
    </source>
</evidence>
<accession>A0ABW4Q770</accession>
<comment type="subcellular location">
    <subcellularLocation>
        <location evidence="6">Cell membrane</location>
        <topology evidence="6">Multi-pass membrane protein</topology>
    </subcellularLocation>
    <subcellularLocation>
        <location evidence="1">Membrane</location>
    </subcellularLocation>
</comment>
<evidence type="ECO:0000256" key="2">
    <source>
        <dbReference type="ARBA" id="ARBA00007165"/>
    </source>
</evidence>
<keyword evidence="6" id="KW-1003">Cell membrane</keyword>
<dbReference type="Pfam" id="PF02104">
    <property type="entry name" value="SURF1"/>
    <property type="match status" value="1"/>
</dbReference>
<dbReference type="PROSITE" id="PS50895">
    <property type="entry name" value="SURF1"/>
    <property type="match status" value="1"/>
</dbReference>
<evidence type="ECO:0000256" key="3">
    <source>
        <dbReference type="ARBA" id="ARBA00022692"/>
    </source>
</evidence>
<dbReference type="RefSeq" id="WP_343878577.1">
    <property type="nucleotide sequence ID" value="NZ_BAAAIJ010000020.1"/>
</dbReference>
<proteinExistence type="inferred from homology"/>
<organism evidence="8 9">
    <name type="scientific">Arthrobacter flavus</name>
    <dbReference type="NCBI Taxonomy" id="95172"/>
    <lineage>
        <taxon>Bacteria</taxon>
        <taxon>Bacillati</taxon>
        <taxon>Actinomycetota</taxon>
        <taxon>Actinomycetes</taxon>
        <taxon>Micrococcales</taxon>
        <taxon>Micrococcaceae</taxon>
        <taxon>Arthrobacter</taxon>
    </lineage>
</organism>
<dbReference type="Proteomes" id="UP001597307">
    <property type="component" value="Unassembled WGS sequence"/>
</dbReference>
<dbReference type="InterPro" id="IPR045214">
    <property type="entry name" value="Surf1/Surf4"/>
</dbReference>
<evidence type="ECO:0000313" key="9">
    <source>
        <dbReference type="Proteomes" id="UP001597307"/>
    </source>
</evidence>
<evidence type="ECO:0000313" key="8">
    <source>
        <dbReference type="EMBL" id="MFD1846568.1"/>
    </source>
</evidence>
<evidence type="ECO:0000256" key="5">
    <source>
        <dbReference type="ARBA" id="ARBA00023136"/>
    </source>
</evidence>
<dbReference type="EMBL" id="JBHUGA010000021">
    <property type="protein sequence ID" value="MFD1846568.1"/>
    <property type="molecule type" value="Genomic_DNA"/>
</dbReference>
<dbReference type="PANTHER" id="PTHR23427">
    <property type="entry name" value="SURFEIT LOCUS PROTEIN"/>
    <property type="match status" value="1"/>
</dbReference>
<evidence type="ECO:0000256" key="4">
    <source>
        <dbReference type="ARBA" id="ARBA00022989"/>
    </source>
</evidence>
<dbReference type="PROSITE" id="PS51257">
    <property type="entry name" value="PROKAR_LIPOPROTEIN"/>
    <property type="match status" value="1"/>
</dbReference>
<name>A0ABW4Q770_9MICC</name>
<protein>
    <recommendedName>
        <fullName evidence="6">SURF1-like protein</fullName>
    </recommendedName>
</protein>
<feature type="region of interest" description="Disordered" evidence="7">
    <location>
        <begin position="241"/>
        <end position="278"/>
    </location>
</feature>